<dbReference type="PROSITE" id="PS51781">
    <property type="entry name" value="SH3B"/>
    <property type="match status" value="1"/>
</dbReference>
<dbReference type="RefSeq" id="WP_210223828.1">
    <property type="nucleotide sequence ID" value="NZ_CP072801.1"/>
</dbReference>
<accession>A0ABX7WX40</accession>
<feature type="chain" id="PRO_5046484436" evidence="1">
    <location>
        <begin position="24"/>
        <end position="162"/>
    </location>
</feature>
<feature type="signal peptide" evidence="1">
    <location>
        <begin position="1"/>
        <end position="23"/>
    </location>
</feature>
<sequence length="162" mass="17057">MKAISFFPAMALALTLSVSSAQAATDVYVVSGVQSGQFLNMRSNAGTGNTVTGRIPSNGQGIVTTGEQKKINGSVWAKVYWKGSGGWVNKSYLSPANQKTTVAPPAKPQATVAPPAKFVMSVMAPYKVTTPPMMPSVKVPSYMTPPKPLIPSYMIPPKPLGK</sequence>
<keyword evidence="1" id="KW-0732">Signal</keyword>
<evidence type="ECO:0000259" key="2">
    <source>
        <dbReference type="PROSITE" id="PS51781"/>
    </source>
</evidence>
<feature type="domain" description="SH3b" evidence="2">
    <location>
        <begin position="25"/>
        <end position="97"/>
    </location>
</feature>
<gene>
    <name evidence="3" type="ORF">J9253_06435</name>
</gene>
<organism evidence="3 4">
    <name type="scientific">Thiothrix litoralis</name>
    <dbReference type="NCBI Taxonomy" id="2891210"/>
    <lineage>
        <taxon>Bacteria</taxon>
        <taxon>Pseudomonadati</taxon>
        <taxon>Pseudomonadota</taxon>
        <taxon>Gammaproteobacteria</taxon>
        <taxon>Thiotrichales</taxon>
        <taxon>Thiotrichaceae</taxon>
        <taxon>Thiothrix</taxon>
    </lineage>
</organism>
<dbReference type="InterPro" id="IPR003646">
    <property type="entry name" value="SH3-like_bac-type"/>
</dbReference>
<dbReference type="Proteomes" id="UP000672039">
    <property type="component" value="Chromosome"/>
</dbReference>
<keyword evidence="4" id="KW-1185">Reference proteome</keyword>
<reference evidence="3 4" key="1">
    <citation type="submission" date="2021-04" db="EMBL/GenBank/DDBJ databases">
        <title>Genomics, taxonomy and metabolism of representatives of sulfur bacteria of the genus Thiothrix: Thiothrix fructosivorans QT, Thiothrix unzii A1T and three new species, Thiothrix subterranea sp. nov., Thiothrix litoralis sp. nov. and 'Candidatus Thiothrix anitrata' sp. nov.</title>
        <authorList>
            <person name="Ravin N.V."/>
            <person name="Smolyakov D."/>
            <person name="Rudenko T.S."/>
            <person name="Mardanov A.V."/>
            <person name="Beletsky A.V."/>
            <person name="Markov N.D."/>
            <person name="Fomenkov A.I."/>
            <person name="Roberts R.J."/>
            <person name="Karnachuk O.V."/>
            <person name="Novikov A."/>
            <person name="Grabovich M.Y."/>
        </authorList>
    </citation>
    <scope>NUCLEOTIDE SEQUENCE [LARGE SCALE GENOMIC DNA]</scope>
    <source>
        <strain evidence="3 4">AS</strain>
    </source>
</reference>
<proteinExistence type="predicted"/>
<evidence type="ECO:0000313" key="4">
    <source>
        <dbReference type="Proteomes" id="UP000672039"/>
    </source>
</evidence>
<dbReference type="SMART" id="SM00287">
    <property type="entry name" value="SH3b"/>
    <property type="match status" value="1"/>
</dbReference>
<dbReference type="EMBL" id="CP072801">
    <property type="protein sequence ID" value="QTR47567.1"/>
    <property type="molecule type" value="Genomic_DNA"/>
</dbReference>
<name>A0ABX7WX40_9GAMM</name>
<evidence type="ECO:0000313" key="3">
    <source>
        <dbReference type="EMBL" id="QTR47567.1"/>
    </source>
</evidence>
<dbReference type="Pfam" id="PF08239">
    <property type="entry name" value="SH3_3"/>
    <property type="match status" value="1"/>
</dbReference>
<dbReference type="Gene3D" id="2.30.30.40">
    <property type="entry name" value="SH3 Domains"/>
    <property type="match status" value="1"/>
</dbReference>
<protein>
    <submittedName>
        <fullName evidence="3">SH3 domain-containing protein</fullName>
    </submittedName>
</protein>
<evidence type="ECO:0000256" key="1">
    <source>
        <dbReference type="SAM" id="SignalP"/>
    </source>
</evidence>